<organism evidence="3 4">
    <name type="scientific">Candidatus Roizmanbacteria bacterium CG06_land_8_20_14_3_00_34_14</name>
    <dbReference type="NCBI Taxonomy" id="1974848"/>
    <lineage>
        <taxon>Bacteria</taxon>
        <taxon>Candidatus Roizmaniibacteriota</taxon>
    </lineage>
</organism>
<evidence type="ECO:0000256" key="2">
    <source>
        <dbReference type="SAM" id="Phobius"/>
    </source>
</evidence>
<dbReference type="AlphaFoldDB" id="A0A2M7AV04"/>
<keyword evidence="2" id="KW-0812">Transmembrane</keyword>
<feature type="region of interest" description="Disordered" evidence="1">
    <location>
        <begin position="165"/>
        <end position="190"/>
    </location>
</feature>
<keyword evidence="2" id="KW-1133">Transmembrane helix</keyword>
<evidence type="ECO:0000313" key="4">
    <source>
        <dbReference type="Proteomes" id="UP000229001"/>
    </source>
</evidence>
<feature type="compositionally biased region" description="Basic and acidic residues" evidence="1">
    <location>
        <begin position="177"/>
        <end position="190"/>
    </location>
</feature>
<keyword evidence="2" id="KW-0472">Membrane</keyword>
<evidence type="ECO:0000256" key="1">
    <source>
        <dbReference type="SAM" id="MobiDB-lite"/>
    </source>
</evidence>
<reference evidence="4" key="1">
    <citation type="submission" date="2017-09" db="EMBL/GenBank/DDBJ databases">
        <title>Depth-based differentiation of microbial function through sediment-hosted aquifers and enrichment of novel symbionts in the deep terrestrial subsurface.</title>
        <authorList>
            <person name="Probst A.J."/>
            <person name="Ladd B."/>
            <person name="Jarett J.K."/>
            <person name="Geller-Mcgrath D.E."/>
            <person name="Sieber C.M.K."/>
            <person name="Emerson J.B."/>
            <person name="Anantharaman K."/>
            <person name="Thomas B.C."/>
            <person name="Malmstrom R."/>
            <person name="Stieglmeier M."/>
            <person name="Klingl A."/>
            <person name="Woyke T."/>
            <person name="Ryan C.M."/>
            <person name="Banfield J.F."/>
        </authorList>
    </citation>
    <scope>NUCLEOTIDE SEQUENCE [LARGE SCALE GENOMIC DNA]</scope>
</reference>
<gene>
    <name evidence="3" type="ORF">COS77_01455</name>
</gene>
<protein>
    <submittedName>
        <fullName evidence="3">Uncharacterized protein</fullName>
    </submittedName>
</protein>
<comment type="caution">
    <text evidence="3">The sequence shown here is derived from an EMBL/GenBank/DDBJ whole genome shotgun (WGS) entry which is preliminary data.</text>
</comment>
<feature type="region of interest" description="Disordered" evidence="1">
    <location>
        <begin position="36"/>
        <end position="67"/>
    </location>
</feature>
<evidence type="ECO:0000313" key="3">
    <source>
        <dbReference type="EMBL" id="PIU74461.1"/>
    </source>
</evidence>
<proteinExistence type="predicted"/>
<dbReference type="Proteomes" id="UP000229001">
    <property type="component" value="Unassembled WGS sequence"/>
</dbReference>
<sequence length="190" mass="21264">MKKIYIVIAGALLILLVITLMLLSLQKKVATNTQKNYPFPTGIPDRGTNGQPVNNPPATGGDQGLKDLTNLTNSTNFEPFETLDFKVAYVPELDKIVVEQKTPIAEQSFNQWVEDNKINQIIDNKNKILFTKEKIIPTPSDSIHKLENTVINFFQLIDDLNNISNGSQQSISPSPKEATKEETKEKIKKV</sequence>
<name>A0A2M7AV04_9BACT</name>
<feature type="non-terminal residue" evidence="3">
    <location>
        <position position="190"/>
    </location>
</feature>
<feature type="transmembrane region" description="Helical" evidence="2">
    <location>
        <begin position="6"/>
        <end position="25"/>
    </location>
</feature>
<feature type="compositionally biased region" description="Polar residues" evidence="1">
    <location>
        <begin position="48"/>
        <end position="57"/>
    </location>
</feature>
<accession>A0A2M7AV04</accession>
<dbReference type="EMBL" id="PEVZ01000022">
    <property type="protein sequence ID" value="PIU74461.1"/>
    <property type="molecule type" value="Genomic_DNA"/>
</dbReference>
<feature type="compositionally biased region" description="Low complexity" evidence="1">
    <location>
        <begin position="165"/>
        <end position="176"/>
    </location>
</feature>